<evidence type="ECO:0000313" key="10">
    <source>
        <dbReference type="Proteomes" id="UP001500220"/>
    </source>
</evidence>
<dbReference type="PANTHER" id="PTHR13847">
    <property type="entry name" value="SARCOSINE DEHYDROGENASE-RELATED"/>
    <property type="match status" value="1"/>
</dbReference>
<protein>
    <submittedName>
        <fullName evidence="7">FAD-dependent oxidoreductase</fullName>
    </submittedName>
    <submittedName>
        <fullName evidence="8">Iron-sulfur-binding protein</fullName>
    </submittedName>
</protein>
<dbReference type="PROSITE" id="PS51296">
    <property type="entry name" value="RIESKE"/>
    <property type="match status" value="1"/>
</dbReference>
<evidence type="ECO:0000259" key="6">
    <source>
        <dbReference type="PROSITE" id="PS51296"/>
    </source>
</evidence>
<dbReference type="InterPro" id="IPR036922">
    <property type="entry name" value="Rieske_2Fe-2S_sf"/>
</dbReference>
<keyword evidence="1" id="KW-0001">2Fe-2S</keyword>
<dbReference type="Proteomes" id="UP001500220">
    <property type="component" value="Unassembled WGS sequence"/>
</dbReference>
<dbReference type="Pfam" id="PF00355">
    <property type="entry name" value="Rieske"/>
    <property type="match status" value="1"/>
</dbReference>
<evidence type="ECO:0000313" key="7">
    <source>
        <dbReference type="EMBL" id="GAA0517538.1"/>
    </source>
</evidence>
<proteinExistence type="predicted"/>
<dbReference type="Gene3D" id="3.50.50.60">
    <property type="entry name" value="FAD/NAD(P)-binding domain"/>
    <property type="match status" value="1"/>
</dbReference>
<dbReference type="PRINTS" id="PR00162">
    <property type="entry name" value="RIESKE"/>
</dbReference>
<reference evidence="7 10" key="2">
    <citation type="journal article" date="2019" name="Int. J. Syst. Evol. Microbiol.">
        <title>The Global Catalogue of Microorganisms (GCM) 10K type strain sequencing project: providing services to taxonomists for standard genome sequencing and annotation.</title>
        <authorList>
            <consortium name="The Broad Institute Genomics Platform"/>
            <consortium name="The Broad Institute Genome Sequencing Center for Infectious Disease"/>
            <person name="Wu L."/>
            <person name="Ma J."/>
        </authorList>
    </citation>
    <scope>NUCLEOTIDE SEQUENCE [LARGE SCALE GENOMIC DNA]</scope>
    <source>
        <strain evidence="7 10">JCM 10664</strain>
    </source>
</reference>
<dbReference type="InterPro" id="IPR006076">
    <property type="entry name" value="FAD-dep_OxRdtase"/>
</dbReference>
<feature type="domain" description="Rieske" evidence="6">
    <location>
        <begin position="409"/>
        <end position="491"/>
    </location>
</feature>
<evidence type="ECO:0000256" key="4">
    <source>
        <dbReference type="ARBA" id="ARBA00023014"/>
    </source>
</evidence>
<accession>A0A917NAQ9</accession>
<dbReference type="InterPro" id="IPR005805">
    <property type="entry name" value="Rieske_Fe-S_prot_C"/>
</dbReference>
<evidence type="ECO:0000256" key="5">
    <source>
        <dbReference type="ARBA" id="ARBA00023157"/>
    </source>
</evidence>
<dbReference type="AlphaFoldDB" id="A0A917NAQ9"/>
<sequence length="498" mass="53956">MDAASPRESLWAAVDRPVFPVLRGERTFDVVVVGAGIAGLTTALHLKRRGARVAVLEADRVACGATGNSTAKATALQSTVYSTVRAYRGAEAARVYATASTHAVAEIARIADVEQITCDLQRRPAYTFATGSDLRELEREAEATREAGLPTTLDSGTDLPFPVTGALRLDDQLEFHPVRYALGLARAVSGDGSEVFERSRALKLTEGSPCRVTTERGAATADQVVVATHYPVWDRGFYFARLEPQRSYCIAARIHGTPPRGLSINAAEPVRSVRSAGEMLVVCGEGHPTGENSNAPYQRLAEFATQHWDVAEITHRWSAQDPTPYDRFPMVGRYLPMSSRVFVATGFMKWGLTGGTFAATVLADLIDGRDNVWAEALSPNRVSPYSLPQLVRINLRTGLHLVRDRLARSQVVSAAEVPAGQARVMRDRTGLTGVYRDHDGGIHAVGLRCTHLGCLVRFNSAENTWDCPCHGSRFDVDGAVLEGPATHPLQRKLPGPPP</sequence>
<keyword evidence="4" id="KW-0411">Iron-sulfur</keyword>
<evidence type="ECO:0000256" key="3">
    <source>
        <dbReference type="ARBA" id="ARBA00023004"/>
    </source>
</evidence>
<dbReference type="SUPFAM" id="SSF51971">
    <property type="entry name" value="Nucleotide-binding domain"/>
    <property type="match status" value="1"/>
</dbReference>
<dbReference type="GO" id="GO:0016705">
    <property type="term" value="F:oxidoreductase activity, acting on paired donors, with incorporation or reduction of molecular oxygen"/>
    <property type="evidence" value="ECO:0007669"/>
    <property type="project" value="UniProtKB-ARBA"/>
</dbReference>
<dbReference type="Pfam" id="PF01266">
    <property type="entry name" value="DAO"/>
    <property type="match status" value="1"/>
</dbReference>
<name>A0A917NAQ9_9PSEU</name>
<dbReference type="PANTHER" id="PTHR13847:SF274">
    <property type="entry name" value="RIESKE 2FE-2S IRON-SULFUR PROTEIN YHFW-RELATED"/>
    <property type="match status" value="1"/>
</dbReference>
<dbReference type="Gene3D" id="2.102.10.10">
    <property type="entry name" value="Rieske [2Fe-2S] iron-sulphur domain"/>
    <property type="match status" value="1"/>
</dbReference>
<gene>
    <name evidence="7" type="ORF">GCM10009545_19460</name>
    <name evidence="8" type="ORF">GCM10011581_21710</name>
</gene>
<comment type="caution">
    <text evidence="8">The sequence shown here is derived from an EMBL/GenBank/DDBJ whole genome shotgun (WGS) entry which is preliminary data.</text>
</comment>
<evidence type="ECO:0000313" key="8">
    <source>
        <dbReference type="EMBL" id="GGI84164.1"/>
    </source>
</evidence>
<evidence type="ECO:0000313" key="9">
    <source>
        <dbReference type="Proteomes" id="UP000597989"/>
    </source>
</evidence>
<dbReference type="InterPro" id="IPR036188">
    <property type="entry name" value="FAD/NAD-bd_sf"/>
</dbReference>
<dbReference type="SUPFAM" id="SSF50022">
    <property type="entry name" value="ISP domain"/>
    <property type="match status" value="1"/>
</dbReference>
<keyword evidence="3" id="KW-0408">Iron</keyword>
<reference evidence="8" key="3">
    <citation type="submission" date="2020-09" db="EMBL/GenBank/DDBJ databases">
        <authorList>
            <person name="Sun Q."/>
            <person name="Zhou Y."/>
        </authorList>
    </citation>
    <scope>NUCLEOTIDE SEQUENCE</scope>
    <source>
        <strain evidence="8">CGMCC 4.7206</strain>
    </source>
</reference>
<reference evidence="8 9" key="1">
    <citation type="journal article" date="2014" name="Int. J. Syst. Evol. Microbiol.">
        <title>Complete genome sequence of Corynebacterium casei LMG S-19264T (=DSM 44701T), isolated from a smear-ripened cheese.</title>
        <authorList>
            <consortium name="US DOE Joint Genome Institute (JGI-PGF)"/>
            <person name="Walter F."/>
            <person name="Albersmeier A."/>
            <person name="Kalinowski J."/>
            <person name="Ruckert C."/>
        </authorList>
    </citation>
    <scope>NUCLEOTIDE SEQUENCE [LARGE SCALE GENOMIC DNA]</scope>
    <source>
        <strain evidence="8 9">CGMCC 4.7206</strain>
    </source>
</reference>
<dbReference type="InterPro" id="IPR017941">
    <property type="entry name" value="Rieske_2Fe-2S"/>
</dbReference>
<dbReference type="EMBL" id="BMMT01000006">
    <property type="protein sequence ID" value="GGI84164.1"/>
    <property type="molecule type" value="Genomic_DNA"/>
</dbReference>
<dbReference type="GO" id="GO:0016020">
    <property type="term" value="C:membrane"/>
    <property type="evidence" value="ECO:0007669"/>
    <property type="project" value="InterPro"/>
</dbReference>
<organism evidence="8 9">
    <name type="scientific">Saccharopolyspora thermophila</name>
    <dbReference type="NCBI Taxonomy" id="89367"/>
    <lineage>
        <taxon>Bacteria</taxon>
        <taxon>Bacillati</taxon>
        <taxon>Actinomycetota</taxon>
        <taxon>Actinomycetes</taxon>
        <taxon>Pseudonocardiales</taxon>
        <taxon>Pseudonocardiaceae</taxon>
        <taxon>Saccharopolyspora</taxon>
    </lineage>
</organism>
<reference evidence="7" key="4">
    <citation type="submission" date="2023-12" db="EMBL/GenBank/DDBJ databases">
        <authorList>
            <person name="Sun Q."/>
            <person name="Inoue M."/>
        </authorList>
    </citation>
    <scope>NUCLEOTIDE SEQUENCE</scope>
    <source>
        <strain evidence="7">JCM 10664</strain>
    </source>
</reference>
<dbReference type="GO" id="GO:0005737">
    <property type="term" value="C:cytoplasm"/>
    <property type="evidence" value="ECO:0007669"/>
    <property type="project" value="TreeGrafter"/>
</dbReference>
<dbReference type="RefSeq" id="WP_188987197.1">
    <property type="nucleotide sequence ID" value="NZ_BAAAHC010000008.1"/>
</dbReference>
<keyword evidence="10" id="KW-1185">Reference proteome</keyword>
<keyword evidence="2" id="KW-0479">Metal-binding</keyword>
<keyword evidence="5" id="KW-1015">Disulfide bond</keyword>
<evidence type="ECO:0000256" key="2">
    <source>
        <dbReference type="ARBA" id="ARBA00022723"/>
    </source>
</evidence>
<evidence type="ECO:0000256" key="1">
    <source>
        <dbReference type="ARBA" id="ARBA00022714"/>
    </source>
</evidence>
<dbReference type="GO" id="GO:0046872">
    <property type="term" value="F:metal ion binding"/>
    <property type="evidence" value="ECO:0007669"/>
    <property type="project" value="UniProtKB-KW"/>
</dbReference>
<dbReference type="GO" id="GO:0051537">
    <property type="term" value="F:2 iron, 2 sulfur cluster binding"/>
    <property type="evidence" value="ECO:0007669"/>
    <property type="project" value="UniProtKB-KW"/>
</dbReference>
<dbReference type="Proteomes" id="UP000597989">
    <property type="component" value="Unassembled WGS sequence"/>
</dbReference>
<dbReference type="GO" id="GO:0004497">
    <property type="term" value="F:monooxygenase activity"/>
    <property type="evidence" value="ECO:0007669"/>
    <property type="project" value="UniProtKB-ARBA"/>
</dbReference>
<dbReference type="Gene3D" id="3.30.9.10">
    <property type="entry name" value="D-Amino Acid Oxidase, subunit A, domain 2"/>
    <property type="match status" value="1"/>
</dbReference>
<dbReference type="EMBL" id="BAAAHC010000008">
    <property type="protein sequence ID" value="GAA0517538.1"/>
    <property type="molecule type" value="Genomic_DNA"/>
</dbReference>